<evidence type="ECO:0000313" key="2">
    <source>
        <dbReference type="Proteomes" id="UP000035909"/>
    </source>
</evidence>
<accession>A0A0J1K8Q1</accession>
<name>A0A0J1K8Q1_9GAMM</name>
<dbReference type="EMBL" id="LDOU01000005">
    <property type="protein sequence ID" value="KLV10722.1"/>
    <property type="molecule type" value="Genomic_DNA"/>
</dbReference>
<dbReference type="PATRIC" id="fig|320778.3.peg.975"/>
<dbReference type="Proteomes" id="UP000035909">
    <property type="component" value="Unassembled WGS sequence"/>
</dbReference>
<organism evidence="1 2">
    <name type="scientific">Photobacterium ganghwense</name>
    <dbReference type="NCBI Taxonomy" id="320778"/>
    <lineage>
        <taxon>Bacteria</taxon>
        <taxon>Pseudomonadati</taxon>
        <taxon>Pseudomonadota</taxon>
        <taxon>Gammaproteobacteria</taxon>
        <taxon>Vibrionales</taxon>
        <taxon>Vibrionaceae</taxon>
        <taxon>Photobacterium</taxon>
    </lineage>
</organism>
<keyword evidence="2" id="KW-1185">Reference proteome</keyword>
<protein>
    <submittedName>
        <fullName evidence="1">Lipoprotein</fullName>
    </submittedName>
</protein>
<sequence>MMLKTYLALMVGAVLVIGCADTRHERLLELGFTRDYLDGYQDGCSSRTTEAKTRLDGFLQDAERMKREPKYANGWNDGYDQCYADNRDYY</sequence>
<dbReference type="RefSeq" id="WP_047884022.1">
    <property type="nucleotide sequence ID" value="NZ_CP071325.1"/>
</dbReference>
<dbReference type="PROSITE" id="PS51257">
    <property type="entry name" value="PROKAR_LIPOPROTEIN"/>
    <property type="match status" value="1"/>
</dbReference>
<dbReference type="OrthoDB" id="5540985at2"/>
<reference evidence="1 2" key="1">
    <citation type="submission" date="2015-05" db="EMBL/GenBank/DDBJ databases">
        <title>Photobacterium galathea sp. nov.</title>
        <authorList>
            <person name="Machado H."/>
            <person name="Gram L."/>
        </authorList>
    </citation>
    <scope>NUCLEOTIDE SEQUENCE [LARGE SCALE GENOMIC DNA]</scope>
    <source>
        <strain evidence="1 2">DSM 22954</strain>
    </source>
</reference>
<comment type="caution">
    <text evidence="1">The sequence shown here is derived from an EMBL/GenBank/DDBJ whole genome shotgun (WGS) entry which is preliminary data.</text>
</comment>
<keyword evidence="1" id="KW-0449">Lipoprotein</keyword>
<proteinExistence type="predicted"/>
<dbReference type="AlphaFoldDB" id="A0A0J1K8Q1"/>
<evidence type="ECO:0000313" key="1">
    <source>
        <dbReference type="EMBL" id="KLV10722.1"/>
    </source>
</evidence>
<gene>
    <name evidence="1" type="ORF">ABT57_04535</name>
</gene>